<dbReference type="InterPro" id="IPR036259">
    <property type="entry name" value="MFS_trans_sf"/>
</dbReference>
<evidence type="ECO:0000256" key="6">
    <source>
        <dbReference type="ARBA" id="ARBA00023136"/>
    </source>
</evidence>
<evidence type="ECO:0000313" key="11">
    <source>
        <dbReference type="Proteomes" id="UP001596516"/>
    </source>
</evidence>
<comment type="caution">
    <text evidence="10">The sequence shown here is derived from an EMBL/GenBank/DDBJ whole genome shotgun (WGS) entry which is preliminary data.</text>
</comment>
<keyword evidence="3" id="KW-1003">Cell membrane</keyword>
<protein>
    <submittedName>
        <fullName evidence="10">MFS transporter</fullName>
    </submittedName>
</protein>
<sequence>MKNKGSELAQPRSAFAPFRHPAFRTLWTATLVSNLGGLVQGVGAAWAMTLLTPSPTLIALVQTTTTLPVMLFAMASGALADSFDRRRIMLLAQVLMLLVSVALAVTAWMGGLTPRLLLAFTFLIGAGGALHNPSWQASMGDLVSRDDLPAAVSLNSVGFNLMRSIGPAAGGLIVATLGAAAAFAFNAASYVPLIAALFRWRPETRPRLAPREGFVPAMGAGLRYVALSPNLLRVLARGLFFGLTGASVLALLPLVVRDMIGGGSFLYGLLLGAFGLGAIGGALLNPWLRATLANERIVQIAFLAMALAAAALSQSHTLWLSVLAMLPAGAAWVLALSLFNVTVQLSTPRWVVGRALALYQMATFGGLAAGAWIWGVVASAQGVDVALIGSAAGLGLGAVLGLWVPVPQFGTLDLDPAGRFREPVLRLDMRGRSGPIMVMIDYRIDQADVPAFLAAMGERRRIRRRDGARNWALLRDLEEPELWSESYHVATWDEYLRHNLRRTKADIAVSERILALHRGPDQPRVHRMIERHNVSPEDDLPLRSADPP</sequence>
<feature type="transmembrane region" description="Helical" evidence="8">
    <location>
        <begin position="26"/>
        <end position="51"/>
    </location>
</feature>
<keyword evidence="6 8" id="KW-0472">Membrane</keyword>
<organism evidence="10 11">
    <name type="scientific">Plastorhodobacter daqingensis</name>
    <dbReference type="NCBI Taxonomy" id="1387281"/>
    <lineage>
        <taxon>Bacteria</taxon>
        <taxon>Pseudomonadati</taxon>
        <taxon>Pseudomonadota</taxon>
        <taxon>Alphaproteobacteria</taxon>
        <taxon>Rhodobacterales</taxon>
        <taxon>Paracoccaceae</taxon>
        <taxon>Plastorhodobacter</taxon>
    </lineage>
</organism>
<feature type="transmembrane region" description="Helical" evidence="8">
    <location>
        <begin position="296"/>
        <end position="312"/>
    </location>
</feature>
<evidence type="ECO:0000256" key="1">
    <source>
        <dbReference type="ARBA" id="ARBA00004651"/>
    </source>
</evidence>
<keyword evidence="2" id="KW-0813">Transport</keyword>
<evidence type="ECO:0000256" key="8">
    <source>
        <dbReference type="SAM" id="Phobius"/>
    </source>
</evidence>
<dbReference type="InterPro" id="IPR010290">
    <property type="entry name" value="TM_effector"/>
</dbReference>
<feature type="region of interest" description="Disordered" evidence="7">
    <location>
        <begin position="525"/>
        <end position="548"/>
    </location>
</feature>
<dbReference type="Pfam" id="PF05977">
    <property type="entry name" value="MFS_3"/>
    <property type="match status" value="1"/>
</dbReference>
<dbReference type="Gene3D" id="1.20.1250.20">
    <property type="entry name" value="MFS general substrate transporter like domains"/>
    <property type="match status" value="1"/>
</dbReference>
<feature type="transmembrane region" description="Helical" evidence="8">
    <location>
        <begin position="116"/>
        <end position="135"/>
    </location>
</feature>
<evidence type="ECO:0000256" key="5">
    <source>
        <dbReference type="ARBA" id="ARBA00022989"/>
    </source>
</evidence>
<evidence type="ECO:0000256" key="3">
    <source>
        <dbReference type="ARBA" id="ARBA00022475"/>
    </source>
</evidence>
<keyword evidence="11" id="KW-1185">Reference proteome</keyword>
<keyword evidence="4 8" id="KW-0812">Transmembrane</keyword>
<dbReference type="EMBL" id="JBHTFQ010000005">
    <property type="protein sequence ID" value="MFC7704687.1"/>
    <property type="molecule type" value="Genomic_DNA"/>
</dbReference>
<evidence type="ECO:0000259" key="9">
    <source>
        <dbReference type="PROSITE" id="PS50850"/>
    </source>
</evidence>
<feature type="transmembrane region" description="Helical" evidence="8">
    <location>
        <begin position="88"/>
        <end position="110"/>
    </location>
</feature>
<evidence type="ECO:0000256" key="2">
    <source>
        <dbReference type="ARBA" id="ARBA00022448"/>
    </source>
</evidence>
<evidence type="ECO:0000256" key="4">
    <source>
        <dbReference type="ARBA" id="ARBA00022692"/>
    </source>
</evidence>
<feature type="transmembrane region" description="Helical" evidence="8">
    <location>
        <begin position="264"/>
        <end position="284"/>
    </location>
</feature>
<feature type="transmembrane region" description="Helical" evidence="8">
    <location>
        <begin position="57"/>
        <end position="76"/>
    </location>
</feature>
<feature type="domain" description="Major facilitator superfamily (MFS) profile" evidence="9">
    <location>
        <begin position="22"/>
        <end position="410"/>
    </location>
</feature>
<proteinExistence type="predicted"/>
<dbReference type="PROSITE" id="PS50850">
    <property type="entry name" value="MFS"/>
    <property type="match status" value="1"/>
</dbReference>
<dbReference type="PANTHER" id="PTHR23513">
    <property type="entry name" value="INTEGRAL MEMBRANE EFFLUX PROTEIN-RELATED"/>
    <property type="match status" value="1"/>
</dbReference>
<dbReference type="CDD" id="cd06173">
    <property type="entry name" value="MFS_MefA_like"/>
    <property type="match status" value="1"/>
</dbReference>
<dbReference type="PANTHER" id="PTHR23513:SF11">
    <property type="entry name" value="STAPHYLOFERRIN A TRANSPORTER"/>
    <property type="match status" value="1"/>
</dbReference>
<accession>A0ABW2UIY6</accession>
<comment type="subcellular location">
    <subcellularLocation>
        <location evidence="1">Cell membrane</location>
        <topology evidence="1">Multi-pass membrane protein</topology>
    </subcellularLocation>
</comment>
<feature type="transmembrane region" description="Helical" evidence="8">
    <location>
        <begin position="385"/>
        <end position="404"/>
    </location>
</feature>
<feature type="compositionally biased region" description="Basic and acidic residues" evidence="7">
    <location>
        <begin position="525"/>
        <end position="535"/>
    </location>
</feature>
<evidence type="ECO:0000256" key="7">
    <source>
        <dbReference type="SAM" id="MobiDB-lite"/>
    </source>
</evidence>
<evidence type="ECO:0000313" key="10">
    <source>
        <dbReference type="EMBL" id="MFC7704687.1"/>
    </source>
</evidence>
<dbReference type="InterPro" id="IPR020846">
    <property type="entry name" value="MFS_dom"/>
</dbReference>
<feature type="transmembrane region" description="Helical" evidence="8">
    <location>
        <begin position="318"/>
        <end position="339"/>
    </location>
</feature>
<feature type="transmembrane region" description="Helical" evidence="8">
    <location>
        <begin position="351"/>
        <end position="373"/>
    </location>
</feature>
<dbReference type="SUPFAM" id="SSF103473">
    <property type="entry name" value="MFS general substrate transporter"/>
    <property type="match status" value="1"/>
</dbReference>
<dbReference type="Proteomes" id="UP001596516">
    <property type="component" value="Unassembled WGS sequence"/>
</dbReference>
<reference evidence="11" key="1">
    <citation type="journal article" date="2019" name="Int. J. Syst. Evol. Microbiol.">
        <title>The Global Catalogue of Microorganisms (GCM) 10K type strain sequencing project: providing services to taxonomists for standard genome sequencing and annotation.</title>
        <authorList>
            <consortium name="The Broad Institute Genomics Platform"/>
            <consortium name="The Broad Institute Genome Sequencing Center for Infectious Disease"/>
            <person name="Wu L."/>
            <person name="Ma J."/>
        </authorList>
    </citation>
    <scope>NUCLEOTIDE SEQUENCE [LARGE SCALE GENOMIC DNA]</scope>
    <source>
        <strain evidence="11">CGMCC 1.12750</strain>
    </source>
</reference>
<gene>
    <name evidence="10" type="ORF">ACFQXB_10835</name>
</gene>
<name>A0ABW2UIY6_9RHOB</name>
<feature type="transmembrane region" description="Helical" evidence="8">
    <location>
        <begin position="234"/>
        <end position="252"/>
    </location>
</feature>
<dbReference type="RefSeq" id="WP_377403264.1">
    <property type="nucleotide sequence ID" value="NZ_JBHTFQ010000005.1"/>
</dbReference>
<keyword evidence="5 8" id="KW-1133">Transmembrane helix</keyword>
<feature type="transmembrane region" description="Helical" evidence="8">
    <location>
        <begin position="172"/>
        <end position="198"/>
    </location>
</feature>